<feature type="modified residue" description="4-aspartylphosphate" evidence="3">
    <location>
        <position position="1385"/>
    </location>
</feature>
<dbReference type="PROSITE" id="PS50110">
    <property type="entry name" value="RESPONSE_REGULATORY"/>
    <property type="match status" value="2"/>
</dbReference>
<feature type="compositionally biased region" description="Low complexity" evidence="4">
    <location>
        <begin position="1265"/>
        <end position="1283"/>
    </location>
</feature>
<dbReference type="FunCoup" id="D3BNC5">
    <property type="interactions" value="805"/>
</dbReference>
<gene>
    <name evidence="8" type="ORF">PPL_09536</name>
</gene>
<keyword evidence="2" id="KW-0902">Two-component regulatory system</keyword>
<reference evidence="8 9" key="1">
    <citation type="journal article" date="2011" name="Genome Res.">
        <title>Phylogeny-wide analysis of social amoeba genomes highlights ancient origins for complex intercellular communication.</title>
        <authorList>
            <person name="Heidel A.J."/>
            <person name="Lawal H.M."/>
            <person name="Felder M."/>
            <person name="Schilde C."/>
            <person name="Helps N.R."/>
            <person name="Tunggal B."/>
            <person name="Rivero F."/>
            <person name="John U."/>
            <person name="Schleicher M."/>
            <person name="Eichinger L."/>
            <person name="Platzer M."/>
            <person name="Noegel A.A."/>
            <person name="Schaap P."/>
            <person name="Gloeckner G."/>
        </authorList>
    </citation>
    <scope>NUCLEOTIDE SEQUENCE [LARGE SCALE GENOMIC DNA]</scope>
    <source>
        <strain evidence="9">ATCC 26659 / Pp 5 / PN500</strain>
    </source>
</reference>
<feature type="transmembrane region" description="Helical" evidence="5">
    <location>
        <begin position="493"/>
        <end position="512"/>
    </location>
</feature>
<feature type="region of interest" description="Disordered" evidence="4">
    <location>
        <begin position="60"/>
        <end position="91"/>
    </location>
</feature>
<evidence type="ECO:0000256" key="5">
    <source>
        <dbReference type="SAM" id="Phobius"/>
    </source>
</evidence>
<dbReference type="SUPFAM" id="SSF52172">
    <property type="entry name" value="CheY-like"/>
    <property type="match status" value="2"/>
</dbReference>
<feature type="domain" description="Response regulatory" evidence="7">
    <location>
        <begin position="1334"/>
        <end position="1455"/>
    </location>
</feature>
<feature type="domain" description="Response regulatory" evidence="7">
    <location>
        <begin position="912"/>
        <end position="1026"/>
    </location>
</feature>
<dbReference type="InterPro" id="IPR001789">
    <property type="entry name" value="Sig_transdc_resp-reg_receiver"/>
</dbReference>
<organism evidence="8 9">
    <name type="scientific">Heterostelium pallidum (strain ATCC 26659 / Pp 5 / PN500)</name>
    <name type="common">Cellular slime mold</name>
    <name type="synonym">Polysphondylium pallidum</name>
    <dbReference type="NCBI Taxonomy" id="670386"/>
    <lineage>
        <taxon>Eukaryota</taxon>
        <taxon>Amoebozoa</taxon>
        <taxon>Evosea</taxon>
        <taxon>Eumycetozoa</taxon>
        <taxon>Dictyostelia</taxon>
        <taxon>Acytosteliales</taxon>
        <taxon>Acytosteliaceae</taxon>
        <taxon>Heterostelium</taxon>
    </lineage>
</organism>
<dbReference type="STRING" id="670386.D3BNC5"/>
<feature type="compositionally biased region" description="Low complexity" evidence="4">
    <location>
        <begin position="1305"/>
        <end position="1327"/>
    </location>
</feature>
<proteinExistence type="predicted"/>
<evidence type="ECO:0000256" key="3">
    <source>
        <dbReference type="PROSITE-ProRule" id="PRU00169"/>
    </source>
</evidence>
<feature type="compositionally biased region" description="Polar residues" evidence="4">
    <location>
        <begin position="1029"/>
        <end position="1040"/>
    </location>
</feature>
<dbReference type="GeneID" id="31365011"/>
<feature type="transmembrane region" description="Helical" evidence="5">
    <location>
        <begin position="317"/>
        <end position="338"/>
    </location>
</feature>
<keyword evidence="9" id="KW-1185">Reference proteome</keyword>
<feature type="modified residue" description="4-aspartylphosphate" evidence="3">
    <location>
        <position position="962"/>
    </location>
</feature>
<dbReference type="Pfam" id="PF02518">
    <property type="entry name" value="HATPase_c"/>
    <property type="match status" value="1"/>
</dbReference>
<evidence type="ECO:0000256" key="1">
    <source>
        <dbReference type="ARBA" id="ARBA00022553"/>
    </source>
</evidence>
<protein>
    <recommendedName>
        <fullName evidence="10">Histidine kinase</fullName>
    </recommendedName>
</protein>
<feature type="transmembrane region" description="Helical" evidence="5">
    <location>
        <begin position="461"/>
        <end position="481"/>
    </location>
</feature>
<feature type="compositionally biased region" description="Low complexity" evidence="4">
    <location>
        <begin position="1105"/>
        <end position="1114"/>
    </location>
</feature>
<dbReference type="SMART" id="SM00387">
    <property type="entry name" value="HATPase_c"/>
    <property type="match status" value="1"/>
</dbReference>
<dbReference type="InterPro" id="IPR003594">
    <property type="entry name" value="HATPase_dom"/>
</dbReference>
<feature type="region of interest" description="Disordered" evidence="4">
    <location>
        <begin position="211"/>
        <end position="277"/>
    </location>
</feature>
<keyword evidence="5" id="KW-1133">Transmembrane helix</keyword>
<feature type="compositionally biased region" description="Low complexity" evidence="4">
    <location>
        <begin position="540"/>
        <end position="559"/>
    </location>
</feature>
<keyword evidence="5" id="KW-0472">Membrane</keyword>
<dbReference type="InterPro" id="IPR011006">
    <property type="entry name" value="CheY-like_superfamily"/>
</dbReference>
<feature type="compositionally biased region" description="Polar residues" evidence="4">
    <location>
        <begin position="412"/>
        <end position="421"/>
    </location>
</feature>
<feature type="compositionally biased region" description="Polar residues" evidence="4">
    <location>
        <begin position="1141"/>
        <end position="1158"/>
    </location>
</feature>
<evidence type="ECO:0000259" key="7">
    <source>
        <dbReference type="PROSITE" id="PS50110"/>
    </source>
</evidence>
<feature type="compositionally biased region" description="Low complexity" evidence="4">
    <location>
        <begin position="1165"/>
        <end position="1185"/>
    </location>
</feature>
<dbReference type="PANTHER" id="PTHR45339:SF1">
    <property type="entry name" value="HYBRID SIGNAL TRANSDUCTION HISTIDINE KINASE J"/>
    <property type="match status" value="1"/>
</dbReference>
<evidence type="ECO:0008006" key="10">
    <source>
        <dbReference type="Google" id="ProtNLM"/>
    </source>
</evidence>
<feature type="transmembrane region" description="Helical" evidence="5">
    <location>
        <begin position="642"/>
        <end position="662"/>
    </location>
</feature>
<feature type="compositionally biased region" description="Low complexity" evidence="4">
    <location>
        <begin position="422"/>
        <end position="433"/>
    </location>
</feature>
<feature type="compositionally biased region" description="Polar residues" evidence="4">
    <location>
        <begin position="1235"/>
        <end position="1259"/>
    </location>
</feature>
<feature type="region of interest" description="Disordered" evidence="4">
    <location>
        <begin position="412"/>
        <end position="433"/>
    </location>
</feature>
<dbReference type="InParanoid" id="D3BNC5"/>
<keyword evidence="1 3" id="KW-0597">Phosphoprotein</keyword>
<feature type="compositionally biased region" description="Polar residues" evidence="4">
    <location>
        <begin position="1186"/>
        <end position="1216"/>
    </location>
</feature>
<evidence type="ECO:0000256" key="2">
    <source>
        <dbReference type="ARBA" id="ARBA00023012"/>
    </source>
</evidence>
<feature type="transmembrane region" description="Helical" evidence="5">
    <location>
        <begin position="611"/>
        <end position="635"/>
    </location>
</feature>
<sequence>MFLSPYLKGIRHHSDVSIHTNNNYNVAVNQSQSENIDNDAVVGELSGSGGLVDANTLQQQQQQQSISEDDSLNPQVTDEDSFDLQNGLNNSGGSSNITHHVYYNGAATTSTGSGTPSFGNFRRRHSSTYEKSSIRKSIIPITNLTMSSSSSSSSSSRSPSPSLYSSMPNDINGFELGTMSPSLSSTHPQTNSQQNYLKHKHYTVPSLSIPTSSYSAPASSTSTPTPISPNTSTSFSLNNSNTNSSIKYSNSHSSNKSNLTSSLNSQNYNNNSSNIYNNSQQYSYTNTPISPLQQQQQQHQQQQQLQQQPKQSVYEKVLHIFHFILSAILAFNIFILISKHFFSKIYQWSGDGSSLNNLLIFIYPLHLVFAAMLFFILILQSKVRSLFLDSKSLRLNIHGDIIQKLEVLNNKANSKQPRHQTSPSPSTPSSPKSFPQLPEIIQLLELIKVPNSASFSQTLDFILLGVASSGLINITMIQTYFNPSDEQVYQDSIFNICSAIEFLVAGIIFNFGNWDESKQQQTKNNNLSSKKSGNEYGSGTSSSQHSKQQQQKQQQRSTKSSSTLGVLRSFIAKMYLCLSFVFILLVARTFYEPLGKIIPSSINNGFGDISFYSFQSPVLVIIYFLQIVLLVLEYYERSSYRLATFILATIFVWLTTFNSYHLTVKLFETFNLEKLILRRWIKSNPMMGFLNDTDIQPQQAPYLHKISKSFELLAQMSKECLFYSELKALKPSDCERAAFNMETLLEEVISNPTIRNYFEEKELDLCYLLSPNIPLHLIGDSHKLKNILLRLLNNSLKATYQGEIVIRVTMLTEPKPNEEIIISFSVTDTGCGIDAENVPFLFQPYAMSQYGYDSESLGLGLAICKQLSTLMGGSIRYSSNTPEGAVFTLCLPFVTQHLFKPHPSFKWGTSHKVLIIDDNSNITSAIEMHLDPLGFNVIKAHNISQGISIIKSSKDLSIIFLDSMLPGLNIDEIKQLKFDPTKTIKNPPLVLMCTNKQRKSYSNQGLHFLFKPIKKEQLLTITHSIATSPSNNVHIPNTHQSSSYPANSSPNAMSSSSIFPPSTSKSSSTPGTPLTKQTSLPNKMFYSKNSSSGSQVPNRISQGLSSSSSSSTSNPPSPQTKITLSGVAPLNGGSILNTSGSFFSPITPSQSPSCSPLTSPILRPNGGLQNPSSSNSGSSHLMVLSPQQERTSPLDNSIFNSSYDQQSLGLVPNGMSSSGGCGGEDEILSDPLECSPNSVSPTQSPKLDSTLRQLNSVSETESESEQLAAAQQAAAPPAASAAPTQKVTPETLTPVITHKQEFIEQKQNQSQQSTGNNPQQQQQQQTSTNVNNINILLVEDNPVNARIATTVLQKYSFKVELTSNGQIALERIKQSHGSFDLILMDIHMPVMDGITCARMIRKFEGEHSLKQIPIIALTADTSAGHKNVCLEAGCNEFMPKPLDYPILISVLKKLLDNTEEIVDTNSNQTTNNSNSIISTSV</sequence>
<dbReference type="PRINTS" id="PR00344">
    <property type="entry name" value="BCTRLSENSOR"/>
</dbReference>
<feature type="region of interest" description="Disordered" evidence="4">
    <location>
        <begin position="1141"/>
        <end position="1288"/>
    </location>
</feature>
<dbReference type="EMBL" id="ADBJ01000044">
    <property type="protein sequence ID" value="EFA76785.1"/>
    <property type="molecule type" value="Genomic_DNA"/>
</dbReference>
<dbReference type="SUPFAM" id="SSF55874">
    <property type="entry name" value="ATPase domain of HSP90 chaperone/DNA topoisomerase II/histidine kinase"/>
    <property type="match status" value="1"/>
</dbReference>
<dbReference type="Pfam" id="PF00072">
    <property type="entry name" value="Response_reg"/>
    <property type="match status" value="1"/>
</dbReference>
<dbReference type="CDD" id="cd17546">
    <property type="entry name" value="REC_hyHK_CKI1_RcsC-like"/>
    <property type="match status" value="1"/>
</dbReference>
<keyword evidence="5" id="KW-0812">Transmembrane</keyword>
<feature type="compositionally biased region" description="Polar residues" evidence="4">
    <location>
        <begin position="179"/>
        <end position="193"/>
    </location>
</feature>
<feature type="domain" description="Histidine kinase" evidence="6">
    <location>
        <begin position="684"/>
        <end position="895"/>
    </location>
</feature>
<feature type="compositionally biased region" description="Acidic residues" evidence="4">
    <location>
        <begin position="67"/>
        <end position="82"/>
    </location>
</feature>
<comment type="caution">
    <text evidence="8">The sequence shown here is derived from an EMBL/GenBank/DDBJ whole genome shotgun (WGS) entry which is preliminary data.</text>
</comment>
<evidence type="ECO:0000313" key="9">
    <source>
        <dbReference type="Proteomes" id="UP000001396"/>
    </source>
</evidence>
<feature type="region of interest" description="Disordered" evidence="4">
    <location>
        <begin position="520"/>
        <end position="559"/>
    </location>
</feature>
<feature type="compositionally biased region" description="Low complexity" evidence="4">
    <location>
        <begin position="1041"/>
        <end position="1075"/>
    </location>
</feature>
<feature type="transmembrane region" description="Helical" evidence="5">
    <location>
        <begin position="358"/>
        <end position="379"/>
    </location>
</feature>
<dbReference type="GO" id="GO:0016772">
    <property type="term" value="F:transferase activity, transferring phosphorus-containing groups"/>
    <property type="evidence" value="ECO:0007669"/>
    <property type="project" value="InterPro"/>
</dbReference>
<evidence type="ECO:0000256" key="4">
    <source>
        <dbReference type="SAM" id="MobiDB-lite"/>
    </source>
</evidence>
<accession>D3BNC5</accession>
<dbReference type="Proteomes" id="UP000001396">
    <property type="component" value="Unassembled WGS sequence"/>
</dbReference>
<dbReference type="Gene3D" id="3.30.565.10">
    <property type="entry name" value="Histidine kinase-like ATPase, C-terminal domain"/>
    <property type="match status" value="1"/>
</dbReference>
<evidence type="ECO:0000259" key="6">
    <source>
        <dbReference type="PROSITE" id="PS50109"/>
    </source>
</evidence>
<dbReference type="InterPro" id="IPR036890">
    <property type="entry name" value="HATPase_C_sf"/>
</dbReference>
<dbReference type="InterPro" id="IPR005467">
    <property type="entry name" value="His_kinase_dom"/>
</dbReference>
<feature type="compositionally biased region" description="Low complexity" evidence="4">
    <location>
        <begin position="147"/>
        <end position="166"/>
    </location>
</feature>
<dbReference type="GO" id="GO:0000160">
    <property type="term" value="P:phosphorelay signal transduction system"/>
    <property type="evidence" value="ECO:0007669"/>
    <property type="project" value="UniProtKB-KW"/>
</dbReference>
<dbReference type="PANTHER" id="PTHR45339">
    <property type="entry name" value="HYBRID SIGNAL TRANSDUCTION HISTIDINE KINASE J"/>
    <property type="match status" value="1"/>
</dbReference>
<dbReference type="SMART" id="SM00448">
    <property type="entry name" value="REC"/>
    <property type="match status" value="2"/>
</dbReference>
<feature type="transmembrane region" description="Helical" evidence="5">
    <location>
        <begin position="570"/>
        <end position="591"/>
    </location>
</feature>
<dbReference type="RefSeq" id="XP_020428917.1">
    <property type="nucleotide sequence ID" value="XM_020580330.1"/>
</dbReference>
<feature type="compositionally biased region" description="Polar residues" evidence="4">
    <location>
        <begin position="1076"/>
        <end position="1104"/>
    </location>
</feature>
<feature type="region of interest" description="Disordered" evidence="4">
    <location>
        <begin position="1304"/>
        <end position="1327"/>
    </location>
</feature>
<dbReference type="InterPro" id="IPR004358">
    <property type="entry name" value="Sig_transdc_His_kin-like_C"/>
</dbReference>
<feature type="region of interest" description="Disordered" evidence="4">
    <location>
        <begin position="108"/>
        <end position="193"/>
    </location>
</feature>
<feature type="compositionally biased region" description="Low complexity" evidence="4">
    <location>
        <begin position="520"/>
        <end position="531"/>
    </location>
</feature>
<evidence type="ECO:0000313" key="8">
    <source>
        <dbReference type="EMBL" id="EFA76785.1"/>
    </source>
</evidence>
<dbReference type="PROSITE" id="PS50109">
    <property type="entry name" value="HIS_KIN"/>
    <property type="match status" value="1"/>
</dbReference>
<dbReference type="Gene3D" id="3.40.50.2300">
    <property type="match status" value="2"/>
</dbReference>
<feature type="region of interest" description="Disordered" evidence="4">
    <location>
        <begin position="1029"/>
        <end position="1122"/>
    </location>
</feature>
<name>D3BNC5_HETP5</name>